<protein>
    <submittedName>
        <fullName evidence="2">Uncharacterized protein</fullName>
    </submittedName>
</protein>
<sequence>MEIPKKLSMSFVSPRKQWMLLPIENNNDKKKTILSFKKVRPIFKKGYSLLSSSIRTLKWHQVYEIQHKQSINFLLNPVSLITYQRIEDKINPVDYVLNCLCNSVQDVQELQKNPQQLAHLIPNDVNAVLEDVAFAMNKMERIAKAEEKKQRNQEQGKRKKTLLKLEYIDAKSCSTVNNY</sequence>
<evidence type="ECO:0000313" key="1">
    <source>
        <dbReference type="Proteomes" id="UP000887578"/>
    </source>
</evidence>
<proteinExistence type="predicted"/>
<organism evidence="1 2">
    <name type="scientific">Panagrolaimus davidi</name>
    <dbReference type="NCBI Taxonomy" id="227884"/>
    <lineage>
        <taxon>Eukaryota</taxon>
        <taxon>Metazoa</taxon>
        <taxon>Ecdysozoa</taxon>
        <taxon>Nematoda</taxon>
        <taxon>Chromadorea</taxon>
        <taxon>Rhabditida</taxon>
        <taxon>Tylenchina</taxon>
        <taxon>Panagrolaimomorpha</taxon>
        <taxon>Panagrolaimoidea</taxon>
        <taxon>Panagrolaimidae</taxon>
        <taxon>Panagrolaimus</taxon>
    </lineage>
</organism>
<dbReference type="Proteomes" id="UP000887578">
    <property type="component" value="Unplaced"/>
</dbReference>
<dbReference type="AlphaFoldDB" id="A0A914PS98"/>
<evidence type="ECO:0000313" key="2">
    <source>
        <dbReference type="WBParaSite" id="PDA_v2.g19029.t1"/>
    </source>
</evidence>
<dbReference type="WBParaSite" id="PDA_v2.g19029.t1">
    <property type="protein sequence ID" value="PDA_v2.g19029.t1"/>
    <property type="gene ID" value="PDA_v2.g19029"/>
</dbReference>
<reference evidence="2" key="1">
    <citation type="submission" date="2022-11" db="UniProtKB">
        <authorList>
            <consortium name="WormBaseParasite"/>
        </authorList>
    </citation>
    <scope>IDENTIFICATION</scope>
</reference>
<accession>A0A914PS98</accession>
<name>A0A914PS98_9BILA</name>
<keyword evidence="1" id="KW-1185">Reference proteome</keyword>